<comment type="caution">
    <text evidence="1">The sequence shown here is derived from an EMBL/GenBank/DDBJ whole genome shotgun (WGS) entry which is preliminary data.</text>
</comment>
<gene>
    <name evidence="1" type="ORF">M124_1221</name>
</gene>
<organism evidence="1 2">
    <name type="scientific">Bacteroides fragilis str. 3988T(B)14</name>
    <dbReference type="NCBI Taxonomy" id="1339315"/>
    <lineage>
        <taxon>Bacteria</taxon>
        <taxon>Pseudomonadati</taxon>
        <taxon>Bacteroidota</taxon>
        <taxon>Bacteroidia</taxon>
        <taxon>Bacteroidales</taxon>
        <taxon>Bacteroidaceae</taxon>
        <taxon>Bacteroides</taxon>
    </lineage>
</organism>
<accession>A0A015SXF6</accession>
<dbReference type="EMBL" id="JGCY01000254">
    <property type="protein sequence ID" value="EXY74942.1"/>
    <property type="molecule type" value="Genomic_DNA"/>
</dbReference>
<dbReference type="AlphaFoldDB" id="A0A015SXF6"/>
<reference evidence="1 2" key="1">
    <citation type="submission" date="2014-02" db="EMBL/GenBank/DDBJ databases">
        <authorList>
            <person name="Sears C."/>
            <person name="Carroll K."/>
            <person name="Sack B.R."/>
            <person name="Qadri F."/>
            <person name="Myers L.L."/>
            <person name="Chung G.-T."/>
            <person name="Escheverria P."/>
            <person name="Fraser C.M."/>
            <person name="Sadzewicz L."/>
            <person name="Shefchek K.A."/>
            <person name="Tallon L."/>
            <person name="Das S.P."/>
            <person name="Daugherty S."/>
            <person name="Mongodin E.F."/>
        </authorList>
    </citation>
    <scope>NUCLEOTIDE SEQUENCE [LARGE SCALE GENOMIC DNA]</scope>
    <source>
        <strain evidence="2">3988T(B)14</strain>
    </source>
</reference>
<dbReference type="Proteomes" id="UP000020529">
    <property type="component" value="Unassembled WGS sequence"/>
</dbReference>
<protein>
    <submittedName>
        <fullName evidence="1">Uncharacterized protein</fullName>
    </submittedName>
</protein>
<name>A0A015SXF6_BACFG</name>
<evidence type="ECO:0000313" key="2">
    <source>
        <dbReference type="Proteomes" id="UP000020529"/>
    </source>
</evidence>
<evidence type="ECO:0000313" key="1">
    <source>
        <dbReference type="EMBL" id="EXY74942.1"/>
    </source>
</evidence>
<proteinExistence type="predicted"/>
<sequence>MIKSGNLPKEYRENTVFIFPFACFTFPNMDSRHHPWGGHSEVY</sequence>